<evidence type="ECO:0000313" key="2">
    <source>
        <dbReference type="EMBL" id="PIT98269.1"/>
    </source>
</evidence>
<accession>A0A2M6WZR0</accession>
<comment type="caution">
    <text evidence="2">The sequence shown here is derived from an EMBL/GenBank/DDBJ whole genome shotgun (WGS) entry which is preliminary data.</text>
</comment>
<name>A0A2M6WZR0_9BACT</name>
<keyword evidence="2" id="KW-0436">Ligase</keyword>
<dbReference type="PANTHER" id="PTHR43845:SF1">
    <property type="entry name" value="BLR5969 PROTEIN"/>
    <property type="match status" value="1"/>
</dbReference>
<feature type="region of interest" description="Disordered" evidence="1">
    <location>
        <begin position="1"/>
        <end position="21"/>
    </location>
</feature>
<proteinExistence type="predicted"/>
<dbReference type="GO" id="GO:0016874">
    <property type="term" value="F:ligase activity"/>
    <property type="evidence" value="ECO:0007669"/>
    <property type="project" value="UniProtKB-KW"/>
</dbReference>
<organism evidence="2 3">
    <name type="scientific">Candidatus Andersenbacteria bacterium CG10_big_fil_rev_8_21_14_0_10_54_11</name>
    <dbReference type="NCBI Taxonomy" id="1974485"/>
    <lineage>
        <taxon>Bacteria</taxon>
        <taxon>Candidatus Anderseniibacteriota</taxon>
    </lineage>
</organism>
<dbReference type="AlphaFoldDB" id="A0A2M6WZR0"/>
<protein>
    <submittedName>
        <fullName evidence="2">Phenylacetate--CoA ligase</fullName>
    </submittedName>
</protein>
<evidence type="ECO:0000256" key="1">
    <source>
        <dbReference type="SAM" id="MobiDB-lite"/>
    </source>
</evidence>
<reference evidence="3" key="1">
    <citation type="submission" date="2017-09" db="EMBL/GenBank/DDBJ databases">
        <title>Depth-based differentiation of microbial function through sediment-hosted aquifers and enrichment of novel symbionts in the deep terrestrial subsurface.</title>
        <authorList>
            <person name="Probst A.J."/>
            <person name="Ladd B."/>
            <person name="Jarett J.K."/>
            <person name="Geller-Mcgrath D.E."/>
            <person name="Sieber C.M.K."/>
            <person name="Emerson J.B."/>
            <person name="Anantharaman K."/>
            <person name="Thomas B.C."/>
            <person name="Malmstrom R."/>
            <person name="Stieglmeier M."/>
            <person name="Klingl A."/>
            <person name="Woyke T."/>
            <person name="Ryan C.M."/>
            <person name="Banfield J.F."/>
        </authorList>
    </citation>
    <scope>NUCLEOTIDE SEQUENCE [LARGE SCALE GENOMIC DNA]</scope>
</reference>
<gene>
    <name evidence="2" type="ORF">COT71_01585</name>
</gene>
<dbReference type="Proteomes" id="UP000230731">
    <property type="component" value="Unassembled WGS sequence"/>
</dbReference>
<sequence length="538" mass="60858">MNDTETGPFPLPAVPPKNQSGSWYPATSSLSQLLYKEFFSFNGQEEAAKIAKVPATEWEERGQRQAVRVFHEAAERVPAYKNFLKEHKVDHIKIKNFLDFTKLPSINKENYLKKYPLQELSWDGNLHAAQMIAVSSGSSGKPFFWPRGPITELETTYLFEQILCNFFGASSKSTLFVNAFAMGMYVGGPLTLNAVLRIAQKGYPITIVTPGYALEEILRVVAELGPQHEQVIMASYPPFAKDIIDEGIERGINWGKLNMKFLLAGEGYNESWRDHIAELSNSNPVRDFVNIYGTADAAVLGHETPASIVIRRIIDTEDQRKNMFGEERLPSVLQYFPTFRYFEIAGKNELLFTASVGIPLVRYDIGDQGGVIPYSHARELASEYGNGSLEKLVQDHSDSGALWQLPFVYVFGRRDFTSVFYGANIYPENIKAALEDRDVRDKVTGKFTMFTDSDSEHNQRLTINVECTHEVKPSLRLKKILQAVIIDKLQELNTEYKVVFSSRGRKAKPTVRLFPKGDELFFKRGAGVKHKWTVKPDK</sequence>
<dbReference type="InterPro" id="IPR042099">
    <property type="entry name" value="ANL_N_sf"/>
</dbReference>
<dbReference type="SUPFAM" id="SSF56801">
    <property type="entry name" value="Acetyl-CoA synthetase-like"/>
    <property type="match status" value="1"/>
</dbReference>
<dbReference type="EMBL" id="PEZP01000019">
    <property type="protein sequence ID" value="PIT98269.1"/>
    <property type="molecule type" value="Genomic_DNA"/>
</dbReference>
<dbReference type="Gene3D" id="3.40.50.12780">
    <property type="entry name" value="N-terminal domain of ligase-like"/>
    <property type="match status" value="1"/>
</dbReference>
<dbReference type="PANTHER" id="PTHR43845">
    <property type="entry name" value="BLR5969 PROTEIN"/>
    <property type="match status" value="1"/>
</dbReference>
<evidence type="ECO:0000313" key="3">
    <source>
        <dbReference type="Proteomes" id="UP000230731"/>
    </source>
</evidence>